<evidence type="ECO:0000259" key="2">
    <source>
        <dbReference type="PROSITE" id="PS50206"/>
    </source>
</evidence>
<dbReference type="EMBL" id="CP003344">
    <property type="protein sequence ID" value="AGA69420.1"/>
    <property type="molecule type" value="Genomic_DNA"/>
</dbReference>
<dbReference type="InterPro" id="IPR036873">
    <property type="entry name" value="Rhodanese-like_dom_sf"/>
</dbReference>
<dbReference type="KEGG" id="ddl:Desdi_1972"/>
<dbReference type="SUPFAM" id="SSF52821">
    <property type="entry name" value="Rhodanese/Cell cycle control phosphatase"/>
    <property type="match status" value="1"/>
</dbReference>
<dbReference type="PROSITE" id="PS50206">
    <property type="entry name" value="RHODANESE_3"/>
    <property type="match status" value="1"/>
</dbReference>
<evidence type="ECO:0000313" key="4">
    <source>
        <dbReference type="Proteomes" id="UP000010797"/>
    </source>
</evidence>
<dbReference type="SMART" id="SM00450">
    <property type="entry name" value="RHOD"/>
    <property type="match status" value="1"/>
</dbReference>
<accession>L0F8Q6</accession>
<dbReference type="InterPro" id="IPR001763">
    <property type="entry name" value="Rhodanese-like_dom"/>
</dbReference>
<dbReference type="AlphaFoldDB" id="L0F8Q6"/>
<name>L0F8Q6_DESDL</name>
<dbReference type="GO" id="GO:0016740">
    <property type="term" value="F:transferase activity"/>
    <property type="evidence" value="ECO:0007669"/>
    <property type="project" value="UniProtKB-KW"/>
</dbReference>
<keyword evidence="1" id="KW-0812">Transmembrane</keyword>
<dbReference type="RefSeq" id="WP_015262404.1">
    <property type="nucleotide sequence ID" value="NC_019903.1"/>
</dbReference>
<feature type="transmembrane region" description="Helical" evidence="1">
    <location>
        <begin position="6"/>
        <end position="21"/>
    </location>
</feature>
<dbReference type="InterPro" id="IPR050229">
    <property type="entry name" value="GlpE_sulfurtransferase"/>
</dbReference>
<dbReference type="PANTHER" id="PTHR43031:SF18">
    <property type="entry name" value="RHODANESE-RELATED SULFURTRANSFERASES"/>
    <property type="match status" value="1"/>
</dbReference>
<dbReference type="PANTHER" id="PTHR43031">
    <property type="entry name" value="FAD-DEPENDENT OXIDOREDUCTASE"/>
    <property type="match status" value="1"/>
</dbReference>
<organism evidence="3 4">
    <name type="scientific">Desulfitobacterium dichloroeliminans (strain LMG P-21439 / DCA1)</name>
    <dbReference type="NCBI Taxonomy" id="871963"/>
    <lineage>
        <taxon>Bacteria</taxon>
        <taxon>Bacillati</taxon>
        <taxon>Bacillota</taxon>
        <taxon>Clostridia</taxon>
        <taxon>Eubacteriales</taxon>
        <taxon>Desulfitobacteriaceae</taxon>
        <taxon>Desulfitobacterium</taxon>
    </lineage>
</organism>
<dbReference type="HOGENOM" id="CLU_089574_1_5_9"/>
<dbReference type="Pfam" id="PF00581">
    <property type="entry name" value="Rhodanese"/>
    <property type="match status" value="1"/>
</dbReference>
<gene>
    <name evidence="3" type="ordered locus">Desdi_1972</name>
</gene>
<evidence type="ECO:0000313" key="3">
    <source>
        <dbReference type="EMBL" id="AGA69420.1"/>
    </source>
</evidence>
<dbReference type="Proteomes" id="UP000010797">
    <property type="component" value="Chromosome"/>
</dbReference>
<proteinExistence type="predicted"/>
<protein>
    <submittedName>
        <fullName evidence="3">Rhodanese-related sulfurtransferase</fullName>
    </submittedName>
</protein>
<dbReference type="eggNOG" id="COG0607">
    <property type="taxonomic scope" value="Bacteria"/>
</dbReference>
<dbReference type="CDD" id="cd00158">
    <property type="entry name" value="RHOD"/>
    <property type="match status" value="1"/>
</dbReference>
<evidence type="ECO:0000256" key="1">
    <source>
        <dbReference type="SAM" id="Phobius"/>
    </source>
</evidence>
<dbReference type="STRING" id="871963.Desdi_1972"/>
<feature type="domain" description="Rhodanese" evidence="2">
    <location>
        <begin position="42"/>
        <end position="125"/>
    </location>
</feature>
<keyword evidence="3" id="KW-0808">Transferase</keyword>
<keyword evidence="4" id="KW-1185">Reference proteome</keyword>
<sequence length="128" mass="14672">MENNYFIFAVVIVVFVFWRRFSIANKMIKNLTTEEAYELIQSNKDVVVIDVRTNNEYRSGHIPGSKSIPVGELSSRLTELQKYKDKPILVHCASGGRSPAALRILLKNNFSQIFHLKRGLIGWNYGLK</sequence>
<reference evidence="4" key="1">
    <citation type="submission" date="2012-02" db="EMBL/GenBank/DDBJ databases">
        <title>Complete sequence of Desulfitobacterium dichloroeliminans LMG P-21439.</title>
        <authorList>
            <person name="Lucas S."/>
            <person name="Han J."/>
            <person name="Lapidus A."/>
            <person name="Cheng J.-F."/>
            <person name="Goodwin L."/>
            <person name="Pitluck S."/>
            <person name="Peters L."/>
            <person name="Ovchinnikova G."/>
            <person name="Teshima H."/>
            <person name="Detter J.C."/>
            <person name="Han C."/>
            <person name="Tapia R."/>
            <person name="Land M."/>
            <person name="Hauser L."/>
            <person name="Kyrpides N."/>
            <person name="Ivanova N."/>
            <person name="Pagani I."/>
            <person name="Kruse T."/>
            <person name="de Vos W.M."/>
            <person name="Boon N."/>
            <person name="Smidt H."/>
            <person name="Woyke T."/>
        </authorList>
    </citation>
    <scope>NUCLEOTIDE SEQUENCE [LARGE SCALE GENOMIC DNA]</scope>
    <source>
        <strain evidence="4">LMG P-21439 / DCA1</strain>
    </source>
</reference>
<dbReference type="Gene3D" id="3.40.250.10">
    <property type="entry name" value="Rhodanese-like domain"/>
    <property type="match status" value="1"/>
</dbReference>
<keyword evidence="1" id="KW-0472">Membrane</keyword>
<keyword evidence="1" id="KW-1133">Transmembrane helix</keyword>